<dbReference type="InterPro" id="IPR043971">
    <property type="entry name" value="FUZ/MON1/HPS1_longin_2"/>
</dbReference>
<dbReference type="PANTHER" id="PTHR13027:SF7">
    <property type="entry name" value="VACUOLAR FUSION PROTEIN MON1 HOMOLOG"/>
    <property type="match status" value="1"/>
</dbReference>
<feature type="compositionally biased region" description="Low complexity" evidence="1">
    <location>
        <begin position="169"/>
        <end position="191"/>
    </location>
</feature>
<dbReference type="InterPro" id="IPR043972">
    <property type="entry name" value="FUZ/MON1/HPS1_longin_1"/>
</dbReference>
<protein>
    <recommendedName>
        <fullName evidence="5">Vacuolar fusion protein MON1 homolog</fullName>
    </recommendedName>
</protein>
<sequence>MDGAEAGRDAGAGAGPGGPAAGEDAGGRDEEQEQPVAAGGADSGLHGPAEIPAGAGEAARAIDGGLKQASTAAQACPPASTDTEEEPDSPDIVAPPLGWPRPAPVAEEALPAVEGSRPSAAEPAGQGSEEAAGQEPRPSAAEPAGQGSEEAAGQEGAGDEGGRGEAAAEEQQAAEAPEAQGPGAEASLPPLGGAGQPGAAGVPAAPAEEGELQSRPRRIWRAPYRKCLEETDADAAWYRHKRHVLVYTYSGKPVYTRYGSEDGISGTTGALSAIVSKISTFFFSQQHQPDSLRYMLAGDHIFAFVERGPLWLVCISRCGDTYPDLVRLLDRVHAQIISILTAGIERTLQTRPNYDLRNLLGGTDCVVNSIIRWCSQDIYLQMDGYEPLPLPPAIRATAVEALKAARMNNILCGFLMAGHRLLAIVTNRQFRIHPTDLSMILNMVMSSASLRTGESWTPVCLAHLNDKAFAYAYISFVEGTEVGVVFLSTVSDGEQFYAISQQAATVKRTLRQSGCLKHVEDQMACCPVNLCAPGAEDSFRSSSSKRSLAAPSAGNWRLMDGIIHAAYYVPSSQQYFSSSIAVPYQSRRRAKALFRGYGQCKLLLRTAKLPSQICIATDHECFFVSLTADFHIYLAVPRGISTGVIGQFYQWVKSQESSLFLGNLPTW</sequence>
<evidence type="ECO:0008006" key="5">
    <source>
        <dbReference type="Google" id="ProtNLM"/>
    </source>
</evidence>
<evidence type="ECO:0000313" key="4">
    <source>
        <dbReference type="EMBL" id="CAE4620288.1"/>
    </source>
</evidence>
<dbReference type="Pfam" id="PF19037">
    <property type="entry name" value="Fuz_longin_2"/>
    <property type="match status" value="1"/>
</dbReference>
<dbReference type="PANTHER" id="PTHR13027">
    <property type="entry name" value="SAND PROTEIN-RELATED"/>
    <property type="match status" value="1"/>
</dbReference>
<dbReference type="GO" id="GO:0006623">
    <property type="term" value="P:protein targeting to vacuole"/>
    <property type="evidence" value="ECO:0007669"/>
    <property type="project" value="InterPro"/>
</dbReference>
<dbReference type="EMBL" id="HBNR01054409">
    <property type="protein sequence ID" value="CAE4620288.1"/>
    <property type="molecule type" value="Transcribed_RNA"/>
</dbReference>
<dbReference type="AlphaFoldDB" id="A0A7S4VC05"/>
<organism evidence="4">
    <name type="scientific">Alexandrium monilatum</name>
    <dbReference type="NCBI Taxonomy" id="311494"/>
    <lineage>
        <taxon>Eukaryota</taxon>
        <taxon>Sar</taxon>
        <taxon>Alveolata</taxon>
        <taxon>Dinophyceae</taxon>
        <taxon>Gonyaulacales</taxon>
        <taxon>Pyrocystaceae</taxon>
        <taxon>Alexandrium</taxon>
    </lineage>
</organism>
<name>A0A7S4VC05_9DINO</name>
<gene>
    <name evidence="4" type="ORF">AMON00008_LOCUS38211</name>
</gene>
<feature type="domain" description="FUZ/MON1/HPS1 first Longin" evidence="2">
    <location>
        <begin position="242"/>
        <end position="369"/>
    </location>
</feature>
<dbReference type="PRINTS" id="PR01546">
    <property type="entry name" value="YEAST73DUF"/>
</dbReference>
<reference evidence="4" key="1">
    <citation type="submission" date="2021-01" db="EMBL/GenBank/DDBJ databases">
        <authorList>
            <person name="Corre E."/>
            <person name="Pelletier E."/>
            <person name="Niang G."/>
            <person name="Scheremetjew M."/>
            <person name="Finn R."/>
            <person name="Kale V."/>
            <person name="Holt S."/>
            <person name="Cochrane G."/>
            <person name="Meng A."/>
            <person name="Brown T."/>
            <person name="Cohen L."/>
        </authorList>
    </citation>
    <scope>NUCLEOTIDE SEQUENCE</scope>
    <source>
        <strain evidence="4">CCMP3105</strain>
    </source>
</reference>
<feature type="domain" description="FUZ/MON1/HPS1 second Longin" evidence="3">
    <location>
        <begin position="412"/>
        <end position="492"/>
    </location>
</feature>
<dbReference type="InterPro" id="IPR004353">
    <property type="entry name" value="Mon1"/>
</dbReference>
<feature type="compositionally biased region" description="Low complexity" evidence="1">
    <location>
        <begin position="104"/>
        <end position="114"/>
    </location>
</feature>
<evidence type="ECO:0000259" key="3">
    <source>
        <dbReference type="Pfam" id="PF19037"/>
    </source>
</evidence>
<dbReference type="GO" id="GO:0016192">
    <property type="term" value="P:vesicle-mediated transport"/>
    <property type="evidence" value="ECO:0007669"/>
    <property type="project" value="InterPro"/>
</dbReference>
<feature type="compositionally biased region" description="Low complexity" evidence="1">
    <location>
        <begin position="140"/>
        <end position="154"/>
    </location>
</feature>
<accession>A0A7S4VC05</accession>
<proteinExistence type="predicted"/>
<evidence type="ECO:0000256" key="1">
    <source>
        <dbReference type="SAM" id="MobiDB-lite"/>
    </source>
</evidence>
<feature type="compositionally biased region" description="Low complexity" evidence="1">
    <location>
        <begin position="47"/>
        <end position="65"/>
    </location>
</feature>
<evidence type="ECO:0000259" key="2">
    <source>
        <dbReference type="Pfam" id="PF19036"/>
    </source>
</evidence>
<dbReference type="Pfam" id="PF19036">
    <property type="entry name" value="Fuz_longin_1"/>
    <property type="match status" value="1"/>
</dbReference>
<feature type="compositionally biased region" description="Gly residues" evidence="1">
    <location>
        <begin position="10"/>
        <end position="20"/>
    </location>
</feature>
<feature type="region of interest" description="Disordered" evidence="1">
    <location>
        <begin position="1"/>
        <end position="214"/>
    </location>
</feature>